<feature type="coiled-coil region" evidence="1">
    <location>
        <begin position="162"/>
        <end position="259"/>
    </location>
</feature>
<dbReference type="InterPro" id="IPR039139">
    <property type="entry name" value="CCDC170-like"/>
</dbReference>
<organism evidence="3 4">
    <name type="scientific">Atta colombica</name>
    <dbReference type="NCBI Taxonomy" id="520822"/>
    <lineage>
        <taxon>Eukaryota</taxon>
        <taxon>Metazoa</taxon>
        <taxon>Ecdysozoa</taxon>
        <taxon>Arthropoda</taxon>
        <taxon>Hexapoda</taxon>
        <taxon>Insecta</taxon>
        <taxon>Pterygota</taxon>
        <taxon>Neoptera</taxon>
        <taxon>Endopterygota</taxon>
        <taxon>Hymenoptera</taxon>
        <taxon>Apocrita</taxon>
        <taxon>Aculeata</taxon>
        <taxon>Formicoidea</taxon>
        <taxon>Formicidae</taxon>
        <taxon>Myrmicinae</taxon>
        <taxon>Atta</taxon>
    </lineage>
</organism>
<keyword evidence="1" id="KW-0175">Coiled coil</keyword>
<keyword evidence="4" id="KW-1185">Reference proteome</keyword>
<gene>
    <name evidence="3" type="ORF">ALC53_12298</name>
</gene>
<dbReference type="PANTHER" id="PTHR18863">
    <property type="entry name" value="TSEC-2-RELATED"/>
    <property type="match status" value="1"/>
</dbReference>
<dbReference type="EMBL" id="KQ976701">
    <property type="protein sequence ID" value="KYM77317.1"/>
    <property type="molecule type" value="Genomic_DNA"/>
</dbReference>
<name>A0A195AZ51_9HYME</name>
<feature type="coiled-coil region" evidence="1">
    <location>
        <begin position="317"/>
        <end position="379"/>
    </location>
</feature>
<sequence>MTHDLMTTLRSELAALEYKRDRLMSELQEMKSTVRSRDQRVVELQVEADQLREQAARQNAVISSLKKRIQELEERERNLYASQGRNEITIQGLQRDVKYHEEKVREYDKKMRQLELNISEEIQLKERARLNLQDFVRRLAHALNVEYCETVHHSPEMVIHKAEELVQEVNRLRTKSTNVETQLTGVEVDFRTCRDALDRSITEKEQLQRQVSVQLVDIDRLRQEKECLEMQYRIAEKDMNDLRDKLVNANRSLTSATGNISNQEALICQLREDLKVREEKTQRVQNEFRHLLESVAILISTPSRFVESHENAIKDRIREILADNKDQLLKIQSLREKVNTATESTNRQSELVESTMMKVRSLEEERAAQEAKIHKLESELTSSDLSRESLRRDKQTFMTFLDRLGKAMQMDEISQEIGLDLQTESLLVRAEQLARLETDKLVDKLHFFLCRCHVANIFSFVLCFFIVQIVCTSVVYQLQRRVRTLREQLQRRDLHLDLLRRKLSLQEDSVRMKSLLQSERDEANIRAKKLGKQVDRLQIQLSDEKSRNRELSAQLTEAADYKKASLNRFFARERCEVAYVGKTKFPNKFSSQTARESLHNLQPSSRYFNSFFDIFCEQIAALERSRKIEELQKRLVESEMLRTRYNRKLTMAKEQMRTAAETADQERSINDHSLQLLRDEMAQVKQNLSEVTRRESQKSSHYFSVIYKYFVANLKHFDLLLKRQAPLAKLISIIPRRTVDARMNRAIVRVPISYKHDSIRKLVISCLSFRASASPWRSYCQSQSARPITRSFRDYRKWSRLIETLRCSPVDTTSLWKRVLRDAPGNNQIRANIIVFSII</sequence>
<dbReference type="Proteomes" id="UP000078540">
    <property type="component" value="Unassembled WGS sequence"/>
</dbReference>
<keyword evidence="2" id="KW-0472">Membrane</keyword>
<evidence type="ECO:0000256" key="2">
    <source>
        <dbReference type="SAM" id="Phobius"/>
    </source>
</evidence>
<reference evidence="3 4" key="1">
    <citation type="submission" date="2015-09" db="EMBL/GenBank/DDBJ databases">
        <title>Atta colombica WGS genome.</title>
        <authorList>
            <person name="Nygaard S."/>
            <person name="Hu H."/>
            <person name="Boomsma J."/>
            <person name="Zhang G."/>
        </authorList>
    </citation>
    <scope>NUCLEOTIDE SEQUENCE [LARGE SCALE GENOMIC DNA]</scope>
    <source>
        <strain evidence="3">Treedump-2</strain>
        <tissue evidence="3">Whole body</tissue>
    </source>
</reference>
<dbReference type="PANTHER" id="PTHR18863:SF6">
    <property type="entry name" value="COILED-COIL DOMAIN-CONTAINING PROTEIN 170"/>
    <property type="match status" value="1"/>
</dbReference>
<evidence type="ECO:0000256" key="1">
    <source>
        <dbReference type="SAM" id="Coils"/>
    </source>
</evidence>
<feature type="transmembrane region" description="Helical" evidence="2">
    <location>
        <begin position="457"/>
        <end position="476"/>
    </location>
</feature>
<feature type="coiled-coil region" evidence="1">
    <location>
        <begin position="6"/>
        <end position="131"/>
    </location>
</feature>
<dbReference type="AlphaFoldDB" id="A0A195AZ51"/>
<evidence type="ECO:0000313" key="3">
    <source>
        <dbReference type="EMBL" id="KYM77317.1"/>
    </source>
</evidence>
<keyword evidence="2" id="KW-1133">Transmembrane helix</keyword>
<feature type="coiled-coil region" evidence="1">
    <location>
        <begin position="520"/>
        <end position="554"/>
    </location>
</feature>
<proteinExistence type="predicted"/>
<dbReference type="Gene3D" id="1.10.287.1490">
    <property type="match status" value="1"/>
</dbReference>
<accession>A0A195AZ51</accession>
<keyword evidence="2" id="KW-0812">Transmembrane</keyword>
<dbReference type="STRING" id="520822.A0A195AZ51"/>
<evidence type="ECO:0000313" key="4">
    <source>
        <dbReference type="Proteomes" id="UP000078540"/>
    </source>
</evidence>
<protein>
    <submittedName>
        <fullName evidence="3">Coiled-coil domain-containing protein C6orf97</fullName>
    </submittedName>
</protein>